<dbReference type="AlphaFoldDB" id="T1D997"/>
<sequence>SNGARFGIATTKIGKVIREKTPNERKTLEKLGLPFLSYSDTIDSIPVYVFDVRSFEQHMGLPVLSSFVQSEKEKTQMTNDESRGLPKQDDASADLLNQVGKTAREIQKILSMSDSMMDTIENDGDSSSPNIHRA</sequence>
<comment type="caution">
    <text evidence="2">The sequence shown here is derived from an EMBL/GenBank/DDBJ whole genome shotgun (WGS) entry which is preliminary data.</text>
</comment>
<gene>
    <name evidence="2" type="ORF">B1A_02095</name>
</gene>
<proteinExistence type="predicted"/>
<name>T1D997_9ZZZZ</name>
<feature type="compositionally biased region" description="Basic and acidic residues" evidence="1">
    <location>
        <begin position="72"/>
        <end position="90"/>
    </location>
</feature>
<protein>
    <submittedName>
        <fullName evidence="2">Chemotaxis phosphatase, CheZ</fullName>
    </submittedName>
</protein>
<organism evidence="2">
    <name type="scientific">mine drainage metagenome</name>
    <dbReference type="NCBI Taxonomy" id="410659"/>
    <lineage>
        <taxon>unclassified sequences</taxon>
        <taxon>metagenomes</taxon>
        <taxon>ecological metagenomes</taxon>
    </lineage>
</organism>
<feature type="non-terminal residue" evidence="2">
    <location>
        <position position="1"/>
    </location>
</feature>
<evidence type="ECO:0000313" key="2">
    <source>
        <dbReference type="EMBL" id="EQD78765.1"/>
    </source>
</evidence>
<feature type="region of interest" description="Disordered" evidence="1">
    <location>
        <begin position="72"/>
        <end position="92"/>
    </location>
</feature>
<accession>T1D997</accession>
<reference evidence="2" key="1">
    <citation type="submission" date="2013-08" db="EMBL/GenBank/DDBJ databases">
        <authorList>
            <person name="Mendez C."/>
            <person name="Richter M."/>
            <person name="Ferrer M."/>
            <person name="Sanchez J."/>
        </authorList>
    </citation>
    <scope>NUCLEOTIDE SEQUENCE</scope>
</reference>
<reference evidence="2" key="2">
    <citation type="journal article" date="2014" name="ISME J.">
        <title>Microbial stratification in low pH oxic and suboxic macroscopic growths along an acid mine drainage.</title>
        <authorList>
            <person name="Mendez-Garcia C."/>
            <person name="Mesa V."/>
            <person name="Sprenger R.R."/>
            <person name="Richter M."/>
            <person name="Diez M.S."/>
            <person name="Solano J."/>
            <person name="Bargiela R."/>
            <person name="Golyshina O.V."/>
            <person name="Manteca A."/>
            <person name="Ramos J.L."/>
            <person name="Gallego J.R."/>
            <person name="Llorente I."/>
            <person name="Martins Dos Santos V.A."/>
            <person name="Jensen O.N."/>
            <person name="Pelaez A.I."/>
            <person name="Sanchez J."/>
            <person name="Ferrer M."/>
        </authorList>
    </citation>
    <scope>NUCLEOTIDE SEQUENCE</scope>
</reference>
<dbReference type="EMBL" id="AUZX01001566">
    <property type="protein sequence ID" value="EQD78765.1"/>
    <property type="molecule type" value="Genomic_DNA"/>
</dbReference>
<evidence type="ECO:0000256" key="1">
    <source>
        <dbReference type="SAM" id="MobiDB-lite"/>
    </source>
</evidence>